<feature type="compositionally biased region" description="Basic and acidic residues" evidence="1">
    <location>
        <begin position="68"/>
        <end position="80"/>
    </location>
</feature>
<feature type="compositionally biased region" description="Basic and acidic residues" evidence="1">
    <location>
        <begin position="88"/>
        <end position="97"/>
    </location>
</feature>
<protein>
    <submittedName>
        <fullName evidence="2">Uncharacterized protein</fullName>
    </submittedName>
</protein>
<proteinExistence type="predicted"/>
<accession>J3KTX8</accession>
<sequence length="109" mass="12250">MGYRWKGDRPLPLPVIDECCIPSHVFQVSKYKNGLRNEPKALEPVAVIVRCSPSPKRRRKGDGEEGDKDYIAPKEGETAPRRSKREPKKKDSSKDDEVPADTTGSKKSE</sequence>
<name>J3KTX8_ORYBR</name>
<dbReference type="AlphaFoldDB" id="J3KTX8"/>
<organism evidence="2">
    <name type="scientific">Oryza brachyantha</name>
    <name type="common">malo sina</name>
    <dbReference type="NCBI Taxonomy" id="4533"/>
    <lineage>
        <taxon>Eukaryota</taxon>
        <taxon>Viridiplantae</taxon>
        <taxon>Streptophyta</taxon>
        <taxon>Embryophyta</taxon>
        <taxon>Tracheophyta</taxon>
        <taxon>Spermatophyta</taxon>
        <taxon>Magnoliopsida</taxon>
        <taxon>Liliopsida</taxon>
        <taxon>Poales</taxon>
        <taxon>Poaceae</taxon>
        <taxon>BOP clade</taxon>
        <taxon>Oryzoideae</taxon>
        <taxon>Oryzeae</taxon>
        <taxon>Oryzinae</taxon>
        <taxon>Oryza</taxon>
    </lineage>
</organism>
<evidence type="ECO:0000313" key="3">
    <source>
        <dbReference type="Proteomes" id="UP000006038"/>
    </source>
</evidence>
<feature type="region of interest" description="Disordered" evidence="1">
    <location>
        <begin position="51"/>
        <end position="109"/>
    </location>
</feature>
<dbReference type="HOGENOM" id="CLU_2188037_0_0_1"/>
<keyword evidence="3" id="KW-1185">Reference proteome</keyword>
<reference evidence="2" key="1">
    <citation type="submission" date="2015-06" db="UniProtKB">
        <authorList>
            <consortium name="EnsemblPlants"/>
        </authorList>
    </citation>
    <scope>IDENTIFICATION</scope>
</reference>
<dbReference type="EnsemblPlants" id="OB0037G10110.1">
    <property type="protein sequence ID" value="OB0037G10110.1"/>
    <property type="gene ID" value="OB0037G10110"/>
</dbReference>
<evidence type="ECO:0000313" key="2">
    <source>
        <dbReference type="EnsemblPlants" id="OB0037G10110.1"/>
    </source>
</evidence>
<dbReference type="Proteomes" id="UP000006038">
    <property type="component" value="Unassembled WGS sequence"/>
</dbReference>
<dbReference type="Gramene" id="OB0037G10110.1">
    <property type="protein sequence ID" value="OB0037G10110.1"/>
    <property type="gene ID" value="OB0037G10110"/>
</dbReference>
<evidence type="ECO:0000256" key="1">
    <source>
        <dbReference type="SAM" id="MobiDB-lite"/>
    </source>
</evidence>